<sequence length="133" mass="15066">MPLETHPDLEIISIIVEVEGKEPNIILVKGQDSVDVVIPGGVKYTMTLQFKVLNNKFENFTYKQNVKKLGVTVRSREVDMGTFEPSDEVYSYKFPPDETPGGWMMRGKYQAVSTYFANGKQLIANDWTLEITA</sequence>
<comment type="caution">
    <text evidence="4">The sequence shown here is derived from an EMBL/GenBank/DDBJ whole genome shotgun (WGS) entry which is preliminary data.</text>
</comment>
<dbReference type="InterPro" id="IPR000406">
    <property type="entry name" value="Rho_GDI"/>
</dbReference>
<comment type="subcellular location">
    <subcellularLocation>
        <location evidence="1">Cytoplasm</location>
    </subcellularLocation>
</comment>
<dbReference type="Pfam" id="PF02115">
    <property type="entry name" value="Rho_GDI"/>
    <property type="match status" value="1"/>
</dbReference>
<dbReference type="GO" id="GO:0007266">
    <property type="term" value="P:Rho protein signal transduction"/>
    <property type="evidence" value="ECO:0007669"/>
    <property type="project" value="InterPro"/>
</dbReference>
<gene>
    <name evidence="4" type="ORF">CANVERA_P1777</name>
</gene>
<organism evidence="4 5">
    <name type="scientific">Candida verbasci</name>
    <dbReference type="NCBI Taxonomy" id="1227364"/>
    <lineage>
        <taxon>Eukaryota</taxon>
        <taxon>Fungi</taxon>
        <taxon>Dikarya</taxon>
        <taxon>Ascomycota</taxon>
        <taxon>Saccharomycotina</taxon>
        <taxon>Pichiomycetes</taxon>
        <taxon>Debaryomycetaceae</taxon>
        <taxon>Candida/Lodderomyces clade</taxon>
        <taxon>Candida</taxon>
    </lineage>
</organism>
<accession>A0A9W4TTT1</accession>
<proteinExistence type="inferred from homology"/>
<dbReference type="PANTHER" id="PTHR10980:SF3">
    <property type="entry name" value="LD16419P"/>
    <property type="match status" value="1"/>
</dbReference>
<dbReference type="Gene3D" id="2.70.50.30">
    <property type="entry name" value="Coagulation Factor XIII, subunit A, domain 1"/>
    <property type="match status" value="1"/>
</dbReference>
<evidence type="ECO:0000256" key="1">
    <source>
        <dbReference type="ARBA" id="ARBA00004496"/>
    </source>
</evidence>
<keyword evidence="3" id="KW-0963">Cytoplasm</keyword>
<dbReference type="Proteomes" id="UP001152885">
    <property type="component" value="Unassembled WGS sequence"/>
</dbReference>
<evidence type="ECO:0000256" key="3">
    <source>
        <dbReference type="ARBA" id="ARBA00022490"/>
    </source>
</evidence>
<dbReference type="GO" id="GO:0016020">
    <property type="term" value="C:membrane"/>
    <property type="evidence" value="ECO:0007669"/>
    <property type="project" value="TreeGrafter"/>
</dbReference>
<evidence type="ECO:0000256" key="2">
    <source>
        <dbReference type="ARBA" id="ARBA00009758"/>
    </source>
</evidence>
<dbReference type="InterPro" id="IPR014756">
    <property type="entry name" value="Ig_E-set"/>
</dbReference>
<dbReference type="EMBL" id="CANTUO010000001">
    <property type="protein sequence ID" value="CAI5757260.1"/>
    <property type="molecule type" value="Genomic_DNA"/>
</dbReference>
<dbReference type="GO" id="GO:0005094">
    <property type="term" value="F:Rho GDP-dissociation inhibitor activity"/>
    <property type="evidence" value="ECO:0007669"/>
    <property type="project" value="InterPro"/>
</dbReference>
<dbReference type="AlphaFoldDB" id="A0A9W4TTT1"/>
<keyword evidence="5" id="KW-1185">Reference proteome</keyword>
<dbReference type="GO" id="GO:0005829">
    <property type="term" value="C:cytosol"/>
    <property type="evidence" value="ECO:0007669"/>
    <property type="project" value="TreeGrafter"/>
</dbReference>
<dbReference type="PANTHER" id="PTHR10980">
    <property type="entry name" value="RHO GDP-DISSOCIATION INHIBITOR"/>
    <property type="match status" value="1"/>
</dbReference>
<reference evidence="4" key="1">
    <citation type="submission" date="2022-12" db="EMBL/GenBank/DDBJ databases">
        <authorList>
            <person name="Brejova B."/>
        </authorList>
    </citation>
    <scope>NUCLEOTIDE SEQUENCE</scope>
</reference>
<dbReference type="SUPFAM" id="SSF81296">
    <property type="entry name" value="E set domains"/>
    <property type="match status" value="1"/>
</dbReference>
<evidence type="ECO:0008006" key="6">
    <source>
        <dbReference type="Google" id="ProtNLM"/>
    </source>
</evidence>
<name>A0A9W4TTT1_9ASCO</name>
<dbReference type="OrthoDB" id="1683373at2759"/>
<evidence type="ECO:0000313" key="5">
    <source>
        <dbReference type="Proteomes" id="UP001152885"/>
    </source>
</evidence>
<comment type="similarity">
    <text evidence="2">Belongs to the Rho GDI family.</text>
</comment>
<protein>
    <recommendedName>
        <fullName evidence="6">Rho GDP-dissociation inhibitor</fullName>
    </recommendedName>
</protein>
<dbReference type="InterPro" id="IPR024792">
    <property type="entry name" value="RhoGDI_dom_sf"/>
</dbReference>
<evidence type="ECO:0000313" key="4">
    <source>
        <dbReference type="EMBL" id="CAI5757260.1"/>
    </source>
</evidence>